<dbReference type="AlphaFoldDB" id="A0A0J0XJF5"/>
<dbReference type="GeneID" id="28980032"/>
<dbReference type="STRING" id="879819.A0A0J0XJF5"/>
<evidence type="ECO:0000256" key="1">
    <source>
        <dbReference type="SAM" id="MobiDB-lite"/>
    </source>
</evidence>
<evidence type="ECO:0000313" key="3">
    <source>
        <dbReference type="Proteomes" id="UP000053611"/>
    </source>
</evidence>
<reference evidence="2 3" key="1">
    <citation type="submission" date="2015-03" db="EMBL/GenBank/DDBJ databases">
        <title>Genomics and transcriptomics of the oil-accumulating basidiomycete yeast T. oleaginosus allow insights into substrate utilization and the diverse evolutionary trajectories of mating systems in fungi.</title>
        <authorList>
            <consortium name="DOE Joint Genome Institute"/>
            <person name="Kourist R."/>
            <person name="Kracht O."/>
            <person name="Bracharz F."/>
            <person name="Lipzen A."/>
            <person name="Nolan M."/>
            <person name="Ohm R."/>
            <person name="Grigoriev I."/>
            <person name="Sun S."/>
            <person name="Heitman J."/>
            <person name="Bruck T."/>
            <person name="Nowrousian M."/>
        </authorList>
    </citation>
    <scope>NUCLEOTIDE SEQUENCE [LARGE SCALE GENOMIC DNA]</scope>
    <source>
        <strain evidence="2 3">IBC0246</strain>
    </source>
</reference>
<protein>
    <recommendedName>
        <fullName evidence="4">BRCT domain-containing protein</fullName>
    </recommendedName>
</protein>
<proteinExistence type="predicted"/>
<evidence type="ECO:0000313" key="2">
    <source>
        <dbReference type="EMBL" id="KLT41227.1"/>
    </source>
</evidence>
<sequence length="372" mass="40002">MQPSAGAPPRSYTMVVGPSAWVPWESGRPPPATGTTNTVVAARHPHLLITHCPSSSMDILSGEKLFIEDEQIFDSAHVLTESIKALGGRVVPSRDDATGILVNPGHKSYTPSAAQITYTWPAHCAAAGARVDPASLPPPVILNHWRPSYEGLPATVYVSVNLRRMHVGEEPRATKAAVEASLARLGALIVPKRSMADIMVIDRKAAFFTDKITKEVRSAGRDWQRFAEREWVEAVVREGRMLPLQNLEGEIMPGPEEGEQAAPTPPADAASEAQHVQAPAPAQSELPSAQPLPPPAQLAPPPPQPAPPQPTDDTDVDMDGEGAAAVEPPPTFIRPLSQKEKDEEARRQREDSFAEEDDDPDAKKAPGRPTGK</sequence>
<dbReference type="OrthoDB" id="435460at2759"/>
<keyword evidence="3" id="KW-1185">Reference proteome</keyword>
<dbReference type="Proteomes" id="UP000053611">
    <property type="component" value="Unassembled WGS sequence"/>
</dbReference>
<dbReference type="RefSeq" id="XP_018277718.1">
    <property type="nucleotide sequence ID" value="XM_018419429.1"/>
</dbReference>
<evidence type="ECO:0008006" key="4">
    <source>
        <dbReference type="Google" id="ProtNLM"/>
    </source>
</evidence>
<gene>
    <name evidence="2" type="ORF">CC85DRAFT_125906</name>
</gene>
<name>A0A0J0XJF5_9TREE</name>
<feature type="compositionally biased region" description="Pro residues" evidence="1">
    <location>
        <begin position="290"/>
        <end position="310"/>
    </location>
</feature>
<dbReference type="EMBL" id="KQ087221">
    <property type="protein sequence ID" value="KLT41227.1"/>
    <property type="molecule type" value="Genomic_DNA"/>
</dbReference>
<feature type="compositionally biased region" description="Basic and acidic residues" evidence="1">
    <location>
        <begin position="337"/>
        <end position="352"/>
    </location>
</feature>
<accession>A0A0J0XJF5</accession>
<feature type="region of interest" description="Disordered" evidence="1">
    <location>
        <begin position="249"/>
        <end position="372"/>
    </location>
</feature>
<organism evidence="2 3">
    <name type="scientific">Cutaneotrichosporon oleaginosum</name>
    <dbReference type="NCBI Taxonomy" id="879819"/>
    <lineage>
        <taxon>Eukaryota</taxon>
        <taxon>Fungi</taxon>
        <taxon>Dikarya</taxon>
        <taxon>Basidiomycota</taxon>
        <taxon>Agaricomycotina</taxon>
        <taxon>Tremellomycetes</taxon>
        <taxon>Trichosporonales</taxon>
        <taxon>Trichosporonaceae</taxon>
        <taxon>Cutaneotrichosporon</taxon>
    </lineage>
</organism>